<name>X1GSC1_9ZZZZ</name>
<dbReference type="EMBL" id="BARU01018865">
    <property type="protein sequence ID" value="GAH60811.1"/>
    <property type="molecule type" value="Genomic_DNA"/>
</dbReference>
<reference evidence="1" key="1">
    <citation type="journal article" date="2014" name="Front. Microbiol.">
        <title>High frequency of phylogenetically diverse reductive dehalogenase-homologous genes in deep subseafloor sedimentary metagenomes.</title>
        <authorList>
            <person name="Kawai M."/>
            <person name="Futagami T."/>
            <person name="Toyoda A."/>
            <person name="Takaki Y."/>
            <person name="Nishi S."/>
            <person name="Hori S."/>
            <person name="Arai W."/>
            <person name="Tsubouchi T."/>
            <person name="Morono Y."/>
            <person name="Uchiyama I."/>
            <person name="Ito T."/>
            <person name="Fujiyama A."/>
            <person name="Inagaki F."/>
            <person name="Takami H."/>
        </authorList>
    </citation>
    <scope>NUCLEOTIDE SEQUENCE</scope>
    <source>
        <strain evidence="1">Expedition CK06-06</strain>
    </source>
</reference>
<proteinExistence type="predicted"/>
<dbReference type="AlphaFoldDB" id="X1GSC1"/>
<sequence>MRTVDPETGYICCTWLGKDYGADVRCRRCGGRGMWPREDEVDPKTILCLKCADEWFEMAGPLFDKHGWKDMRSSQKKWMAAFDEFCQTKPKELDVKAHNRQIKSNDRVIHAVFPQYFS</sequence>
<comment type="caution">
    <text evidence="1">The sequence shown here is derived from an EMBL/GenBank/DDBJ whole genome shotgun (WGS) entry which is preliminary data.</text>
</comment>
<organism evidence="1">
    <name type="scientific">marine sediment metagenome</name>
    <dbReference type="NCBI Taxonomy" id="412755"/>
    <lineage>
        <taxon>unclassified sequences</taxon>
        <taxon>metagenomes</taxon>
        <taxon>ecological metagenomes</taxon>
    </lineage>
</organism>
<gene>
    <name evidence="1" type="ORF">S03H2_31134</name>
</gene>
<protein>
    <submittedName>
        <fullName evidence="1">Uncharacterized protein</fullName>
    </submittedName>
</protein>
<evidence type="ECO:0000313" key="1">
    <source>
        <dbReference type="EMBL" id="GAH60811.1"/>
    </source>
</evidence>
<accession>X1GSC1</accession>